<reference evidence="1 2" key="2">
    <citation type="submission" date="2018-11" db="EMBL/GenBank/DDBJ databases">
        <authorList>
            <consortium name="Pathogen Informatics"/>
        </authorList>
    </citation>
    <scope>NUCLEOTIDE SEQUENCE [LARGE SCALE GENOMIC DNA]</scope>
    <source>
        <strain evidence="1 2">MHpl1</strain>
    </source>
</reference>
<protein>
    <submittedName>
        <fullName evidence="3">Sigma-54 factor interaction domain-containing protein</fullName>
    </submittedName>
</protein>
<dbReference type="Proteomes" id="UP000268014">
    <property type="component" value="Unassembled WGS sequence"/>
</dbReference>
<evidence type="ECO:0000313" key="2">
    <source>
        <dbReference type="Proteomes" id="UP000268014"/>
    </source>
</evidence>
<dbReference type="AlphaFoldDB" id="A0A0N4WFC8"/>
<dbReference type="EMBL" id="UZAF01017056">
    <property type="protein sequence ID" value="VDO37402.1"/>
    <property type="molecule type" value="Genomic_DNA"/>
</dbReference>
<proteinExistence type="predicted"/>
<reference evidence="3" key="1">
    <citation type="submission" date="2017-02" db="UniProtKB">
        <authorList>
            <consortium name="WormBaseParasite"/>
        </authorList>
    </citation>
    <scope>IDENTIFICATION</scope>
</reference>
<evidence type="ECO:0000313" key="3">
    <source>
        <dbReference type="WBParaSite" id="HPLM_0000941201-mRNA-1"/>
    </source>
</evidence>
<sequence length="66" mass="7242">MIQSCARRNSQGFVEPKMSAQLFAVLDDDGIGQALASRLGHRLQRFPLLFIVNHSGKSETNSGNEP</sequence>
<name>A0A0N4WFC8_HAEPC</name>
<keyword evidence="2" id="KW-1185">Reference proteome</keyword>
<accession>A0A0N4WFC8</accession>
<organism evidence="3">
    <name type="scientific">Haemonchus placei</name>
    <name type="common">Barber's pole worm</name>
    <dbReference type="NCBI Taxonomy" id="6290"/>
    <lineage>
        <taxon>Eukaryota</taxon>
        <taxon>Metazoa</taxon>
        <taxon>Ecdysozoa</taxon>
        <taxon>Nematoda</taxon>
        <taxon>Chromadorea</taxon>
        <taxon>Rhabditida</taxon>
        <taxon>Rhabditina</taxon>
        <taxon>Rhabditomorpha</taxon>
        <taxon>Strongyloidea</taxon>
        <taxon>Trichostrongylidae</taxon>
        <taxon>Haemonchus</taxon>
    </lineage>
</organism>
<gene>
    <name evidence="1" type="ORF">HPLM_LOCUS9404</name>
</gene>
<evidence type="ECO:0000313" key="1">
    <source>
        <dbReference type="EMBL" id="VDO37402.1"/>
    </source>
</evidence>
<dbReference type="WBParaSite" id="HPLM_0000941201-mRNA-1">
    <property type="protein sequence ID" value="HPLM_0000941201-mRNA-1"/>
    <property type="gene ID" value="HPLM_0000941201"/>
</dbReference>